<dbReference type="EMBL" id="CP021056">
    <property type="protein sequence ID" value="QXE26356.1"/>
    <property type="molecule type" value="Genomic_DNA"/>
</dbReference>
<proteinExistence type="predicted"/>
<sequence length="47" mass="5453">MKVLLRRIVSIYIQWRKSTWARVLGIKIGKIGAGILLSFEKKHFLLA</sequence>
<accession>A0A975Y7I2</accession>
<keyword evidence="1" id="KW-1133">Transmembrane helix</keyword>
<gene>
    <name evidence="2" type="ORF">B6N60_05087</name>
</gene>
<keyword evidence="1" id="KW-0812">Transmembrane</keyword>
<organism evidence="2 3">
    <name type="scientific">Richelia sinica FACHB-800</name>
    <dbReference type="NCBI Taxonomy" id="1357546"/>
    <lineage>
        <taxon>Bacteria</taxon>
        <taxon>Bacillati</taxon>
        <taxon>Cyanobacteriota</taxon>
        <taxon>Cyanophyceae</taxon>
        <taxon>Nostocales</taxon>
        <taxon>Nostocaceae</taxon>
        <taxon>Richelia</taxon>
    </lineage>
</organism>
<dbReference type="KEGG" id="rsin:B6N60_05087"/>
<evidence type="ECO:0000313" key="2">
    <source>
        <dbReference type="EMBL" id="QXE26356.1"/>
    </source>
</evidence>
<reference evidence="2" key="1">
    <citation type="submission" date="2017-04" db="EMBL/GenBank/DDBJ databases">
        <title>Genome deletions in a multicellular cyanobacterial endosymbiont for morphological adaptation in marine diatoms.</title>
        <authorList>
            <person name="Wang Y."/>
            <person name="Gao H."/>
            <person name="Li R."/>
            <person name="Xu X."/>
        </authorList>
    </citation>
    <scope>NUCLEOTIDE SEQUENCE</scope>
    <source>
        <strain evidence="2">FACHB 800</strain>
    </source>
</reference>
<evidence type="ECO:0000313" key="3">
    <source>
        <dbReference type="Proteomes" id="UP000683511"/>
    </source>
</evidence>
<keyword evidence="3" id="KW-1185">Reference proteome</keyword>
<evidence type="ECO:0000256" key="1">
    <source>
        <dbReference type="SAM" id="Phobius"/>
    </source>
</evidence>
<feature type="transmembrane region" description="Helical" evidence="1">
    <location>
        <begin position="20"/>
        <end position="39"/>
    </location>
</feature>
<protein>
    <submittedName>
        <fullName evidence="2">Uncharacterized protein</fullName>
    </submittedName>
</protein>
<name>A0A975Y7I2_9NOST</name>
<keyword evidence="1" id="KW-0472">Membrane</keyword>
<dbReference type="AlphaFoldDB" id="A0A975Y7I2"/>
<dbReference type="Proteomes" id="UP000683511">
    <property type="component" value="Chromosome"/>
</dbReference>